<reference evidence="2" key="1">
    <citation type="journal article" date="2019" name="Int. J. Syst. Evol. Microbiol.">
        <title>The Global Catalogue of Microorganisms (GCM) 10K type strain sequencing project: providing services to taxonomists for standard genome sequencing and annotation.</title>
        <authorList>
            <consortium name="The Broad Institute Genomics Platform"/>
            <consortium name="The Broad Institute Genome Sequencing Center for Infectious Disease"/>
            <person name="Wu L."/>
            <person name="Ma J."/>
        </authorList>
    </citation>
    <scope>NUCLEOTIDE SEQUENCE [LARGE SCALE GENOMIC DNA]</scope>
    <source>
        <strain evidence="2">KACC 14249</strain>
    </source>
</reference>
<dbReference type="InterPro" id="IPR003795">
    <property type="entry name" value="DUF192"/>
</dbReference>
<dbReference type="Pfam" id="PF02643">
    <property type="entry name" value="DUF192"/>
    <property type="match status" value="1"/>
</dbReference>
<evidence type="ECO:0000313" key="2">
    <source>
        <dbReference type="Proteomes" id="UP001596189"/>
    </source>
</evidence>
<accession>A0ABW1JF90</accession>
<evidence type="ECO:0000313" key="1">
    <source>
        <dbReference type="EMBL" id="MFC6008036.1"/>
    </source>
</evidence>
<comment type="caution">
    <text evidence="1">The sequence shown here is derived from an EMBL/GenBank/DDBJ whole genome shotgun (WGS) entry which is preliminary data.</text>
</comment>
<protein>
    <submittedName>
        <fullName evidence="1">DUF192 domain-containing protein</fullName>
    </submittedName>
</protein>
<dbReference type="EMBL" id="JBHSRD010000004">
    <property type="protein sequence ID" value="MFC6008036.1"/>
    <property type="molecule type" value="Genomic_DNA"/>
</dbReference>
<proteinExistence type="predicted"/>
<organism evidence="1 2">
    <name type="scientific">Angustibacter luteus</name>
    <dbReference type="NCBI Taxonomy" id="658456"/>
    <lineage>
        <taxon>Bacteria</taxon>
        <taxon>Bacillati</taxon>
        <taxon>Actinomycetota</taxon>
        <taxon>Actinomycetes</taxon>
        <taxon>Kineosporiales</taxon>
        <taxon>Kineosporiaceae</taxon>
    </lineage>
</organism>
<sequence length="130" mass="13689">MASGALPVFGPGDDVLLVDDAPVAPLSVARSSGARRKGLLKTSAVDGALWITRCPSVHMVGMKYPIDVAVLDGDGVVLHVATLRPTWGMTRWRLRARSTVETGVGQLERWGVRVGSRLAIGSESTNPDAG</sequence>
<dbReference type="Gene3D" id="2.60.120.1140">
    <property type="entry name" value="Protein of unknown function DUF192"/>
    <property type="match status" value="1"/>
</dbReference>
<dbReference type="InterPro" id="IPR038695">
    <property type="entry name" value="Saro_0823-like_sf"/>
</dbReference>
<keyword evidence="2" id="KW-1185">Reference proteome</keyword>
<name>A0ABW1JF90_9ACTN</name>
<dbReference type="Proteomes" id="UP001596189">
    <property type="component" value="Unassembled WGS sequence"/>
</dbReference>
<dbReference type="RefSeq" id="WP_345715275.1">
    <property type="nucleotide sequence ID" value="NZ_BAABFP010000002.1"/>
</dbReference>
<gene>
    <name evidence="1" type="ORF">ACFQDO_12945</name>
</gene>